<evidence type="ECO:0000313" key="2">
    <source>
        <dbReference type="EMBL" id="PSL39237.1"/>
    </source>
</evidence>
<comment type="caution">
    <text evidence="2">The sequence shown here is derived from an EMBL/GenBank/DDBJ whole genome shotgun (WGS) entry which is preliminary data.</text>
</comment>
<dbReference type="RefSeq" id="WP_106564132.1">
    <property type="nucleotide sequence ID" value="NZ_PYAU01000001.1"/>
</dbReference>
<evidence type="ECO:0000256" key="1">
    <source>
        <dbReference type="SAM" id="Phobius"/>
    </source>
</evidence>
<name>A0A2P8GZ54_9MICO</name>
<organism evidence="2 4">
    <name type="scientific">Labedella gwakjiensis</name>
    <dbReference type="NCBI Taxonomy" id="390269"/>
    <lineage>
        <taxon>Bacteria</taxon>
        <taxon>Bacillati</taxon>
        <taxon>Actinomycetota</taxon>
        <taxon>Actinomycetes</taxon>
        <taxon>Micrococcales</taxon>
        <taxon>Microbacteriaceae</taxon>
        <taxon>Labedella</taxon>
    </lineage>
</organism>
<keyword evidence="5" id="KW-1185">Reference proteome</keyword>
<dbReference type="EMBL" id="PYAU01000001">
    <property type="protein sequence ID" value="PSL39237.1"/>
    <property type="molecule type" value="Genomic_DNA"/>
</dbReference>
<sequence>MRDNDPVPFTVSHAVVALPFVRSPLPHGAVAVGAMTPDLPLFFPGVAGYGATHGFPGVVLVSLSIAVVLYAVWRLLLRPAAPRVLPRAFASRLPAAWAEARVPAPREVLPIVVALAIGIATHVLWDAFTHPGRFGSVLIPSLAETWGPLPGTQWLQYASSVVGLVIIAIVGLRHLAGAPRSTVAVFPRLRVAFGLAVLLSGAIAVVVSVVETGIPTDFGAFRSFAFTAGTRAGAAILVVTAGTAVASLLIARRLPVGGEPTRDQGGATVS</sequence>
<keyword evidence="1" id="KW-0472">Membrane</keyword>
<accession>A0A2P8GZ54</accession>
<keyword evidence="1" id="KW-0812">Transmembrane</keyword>
<feature type="transmembrane region" description="Helical" evidence="1">
    <location>
        <begin position="54"/>
        <end position="77"/>
    </location>
</feature>
<proteinExistence type="predicted"/>
<dbReference type="EMBL" id="RZGY01000001">
    <property type="protein sequence ID" value="RUQ86338.1"/>
    <property type="molecule type" value="Genomic_DNA"/>
</dbReference>
<feature type="transmembrane region" description="Helical" evidence="1">
    <location>
        <begin position="188"/>
        <end position="210"/>
    </location>
</feature>
<gene>
    <name evidence="2" type="ORF">CLV49_2871</name>
    <name evidence="3" type="ORF">ELQ93_04890</name>
</gene>
<evidence type="ECO:0000313" key="4">
    <source>
        <dbReference type="Proteomes" id="UP000241203"/>
    </source>
</evidence>
<dbReference type="Proteomes" id="UP000241203">
    <property type="component" value="Unassembled WGS sequence"/>
</dbReference>
<feature type="transmembrane region" description="Helical" evidence="1">
    <location>
        <begin position="154"/>
        <end position="176"/>
    </location>
</feature>
<feature type="transmembrane region" description="Helical" evidence="1">
    <location>
        <begin position="108"/>
        <end position="125"/>
    </location>
</feature>
<dbReference type="OrthoDB" id="8481923at2"/>
<dbReference type="AlphaFoldDB" id="A0A2P8GZ54"/>
<protein>
    <submittedName>
        <fullName evidence="3">DUF4184 family protein</fullName>
    </submittedName>
    <submittedName>
        <fullName evidence="2">Uncharacterized protein DUF4184</fullName>
    </submittedName>
</protein>
<dbReference type="InterPro" id="IPR025238">
    <property type="entry name" value="DUF4184"/>
</dbReference>
<reference evidence="3 5" key="2">
    <citation type="submission" date="2018-12" db="EMBL/GenBank/DDBJ databases">
        <authorList>
            <person name="hu s."/>
            <person name="Xu Y."/>
            <person name="Xu B."/>
            <person name="Li F."/>
        </authorList>
    </citation>
    <scope>NUCLEOTIDE SEQUENCE [LARGE SCALE GENOMIC DNA]</scope>
    <source>
        <strain evidence="3 5">KSW2-17</strain>
    </source>
</reference>
<dbReference type="Pfam" id="PF13803">
    <property type="entry name" value="DUF4184"/>
    <property type="match status" value="1"/>
</dbReference>
<keyword evidence="1" id="KW-1133">Transmembrane helix</keyword>
<dbReference type="Proteomes" id="UP000268291">
    <property type="component" value="Unassembled WGS sequence"/>
</dbReference>
<reference evidence="2 4" key="1">
    <citation type="submission" date="2018-03" db="EMBL/GenBank/DDBJ databases">
        <title>Genomic Encyclopedia of Archaeal and Bacterial Type Strains, Phase II (KMG-II): from individual species to whole genera.</title>
        <authorList>
            <person name="Goeker M."/>
        </authorList>
    </citation>
    <scope>NUCLEOTIDE SEQUENCE [LARGE SCALE GENOMIC DNA]</scope>
    <source>
        <strain evidence="2 4">DSM 21548</strain>
    </source>
</reference>
<evidence type="ECO:0000313" key="3">
    <source>
        <dbReference type="EMBL" id="RUQ86338.1"/>
    </source>
</evidence>
<evidence type="ECO:0000313" key="5">
    <source>
        <dbReference type="Proteomes" id="UP000268291"/>
    </source>
</evidence>
<feature type="transmembrane region" description="Helical" evidence="1">
    <location>
        <begin position="230"/>
        <end position="251"/>
    </location>
</feature>